<dbReference type="EC" id="2.7.7.60" evidence="3"/>
<evidence type="ECO:0000313" key="4">
    <source>
        <dbReference type="EMBL" id="QEC74950.1"/>
    </source>
</evidence>
<dbReference type="NCBIfam" id="TIGR00453">
    <property type="entry name" value="ispD"/>
    <property type="match status" value="1"/>
</dbReference>
<keyword evidence="1 3" id="KW-0808">Transferase</keyword>
<dbReference type="RefSeq" id="WP_147052107.1">
    <property type="nucleotide sequence ID" value="NZ_CP042437.1"/>
</dbReference>
<dbReference type="AlphaFoldDB" id="A0A5B8VU22"/>
<comment type="function">
    <text evidence="3">Catalyzes the formation of 4-diphosphocytidyl-2-C-methyl-D-erythritol from CTP and 2-C-methyl-D-erythritol 4-phosphate (MEP).</text>
</comment>
<protein>
    <recommendedName>
        <fullName evidence="3">2-C-methyl-D-erythritol 4-phosphate cytidylyltransferase</fullName>
        <ecNumber evidence="3">2.7.7.60</ecNumber>
    </recommendedName>
    <alternativeName>
        <fullName evidence="3">4-diphosphocytidyl-2C-methyl-D-erythritol synthase</fullName>
    </alternativeName>
    <alternativeName>
        <fullName evidence="3">MEP cytidylyltransferase</fullName>
        <shortName evidence="3">MCT</shortName>
    </alternativeName>
</protein>
<name>A0A5B8VU22_9SPHI</name>
<dbReference type="PANTHER" id="PTHR32125">
    <property type="entry name" value="2-C-METHYL-D-ERYTHRITOL 4-PHOSPHATE CYTIDYLYLTRANSFERASE, CHLOROPLASTIC"/>
    <property type="match status" value="1"/>
</dbReference>
<keyword evidence="5" id="KW-1185">Reference proteome</keyword>
<comment type="catalytic activity">
    <reaction evidence="3">
        <text>2-C-methyl-D-erythritol 4-phosphate + CTP + H(+) = 4-CDP-2-C-methyl-D-erythritol + diphosphate</text>
        <dbReference type="Rhea" id="RHEA:13429"/>
        <dbReference type="ChEBI" id="CHEBI:15378"/>
        <dbReference type="ChEBI" id="CHEBI:33019"/>
        <dbReference type="ChEBI" id="CHEBI:37563"/>
        <dbReference type="ChEBI" id="CHEBI:57823"/>
        <dbReference type="ChEBI" id="CHEBI:58262"/>
        <dbReference type="EC" id="2.7.7.60"/>
    </reaction>
</comment>
<dbReference type="InterPro" id="IPR029044">
    <property type="entry name" value="Nucleotide-diphossugar_trans"/>
</dbReference>
<reference evidence="4 5" key="1">
    <citation type="journal article" date="2013" name="J. Microbiol.">
        <title>Mucilaginibacter ginsenosidivorax sp. nov., with ginsenoside converting activity isolated from sediment.</title>
        <authorList>
            <person name="Kim J.K."/>
            <person name="Choi T.E."/>
            <person name="Liu Q.M."/>
            <person name="Park H.Y."/>
            <person name="Yi T.H."/>
            <person name="Yoon M.H."/>
            <person name="Kim S.C."/>
            <person name="Im W.T."/>
        </authorList>
    </citation>
    <scope>NUCLEOTIDE SEQUENCE [LARGE SCALE GENOMIC DNA]</scope>
    <source>
        <strain evidence="4 5">KHI28</strain>
    </source>
</reference>
<feature type="site" description="Positions MEP for the nucleophilic attack" evidence="3">
    <location>
        <position position="166"/>
    </location>
</feature>
<dbReference type="FunFam" id="3.90.550.10:FF:000003">
    <property type="entry name" value="2-C-methyl-D-erythritol 4-phosphate cytidylyltransferase"/>
    <property type="match status" value="1"/>
</dbReference>
<sequence>MTEANLKSHISNLKSKHVIIVAGGSGTRMQAAVPKQFLLINGLPVLMHTMLAFHNSGVNLDIVLVLHPDFHEYWHQLCKKHSFSIPHLLVAGGETRFHSVKNGLNSIHGDEQTLIAVHDAVRPLTSAFVIQTSYNHAGEHGNAVTAVKSRDSVRRGTTDKSVSLLRDEIYLVQTPQTFKAGLLRKAYEQAFSPNFTDDASVVEQTGIDIQLTEGSHENIKITFPEDIAIAELLLRKKATV</sequence>
<gene>
    <name evidence="3" type="primary">ispD</name>
    <name evidence="4" type="ORF">FSB76_02935</name>
</gene>
<dbReference type="SUPFAM" id="SSF53448">
    <property type="entry name" value="Nucleotide-diphospho-sugar transferases"/>
    <property type="match status" value="1"/>
</dbReference>
<dbReference type="CDD" id="cd02516">
    <property type="entry name" value="CDP-ME_synthetase"/>
    <property type="match status" value="1"/>
</dbReference>
<accession>A0A5B8VU22</accession>
<dbReference type="Gene3D" id="3.90.550.10">
    <property type="entry name" value="Spore Coat Polysaccharide Biosynthesis Protein SpsA, Chain A"/>
    <property type="match status" value="1"/>
</dbReference>
<evidence type="ECO:0000256" key="3">
    <source>
        <dbReference type="HAMAP-Rule" id="MF_00108"/>
    </source>
</evidence>
<proteinExistence type="inferred from homology"/>
<comment type="pathway">
    <text evidence="3">Isoprenoid biosynthesis; isopentenyl diphosphate biosynthesis via DXP pathway; isopentenyl diphosphate from 1-deoxy-D-xylulose 5-phosphate: step 2/6.</text>
</comment>
<dbReference type="UniPathway" id="UPA00056">
    <property type="reaction ID" value="UER00093"/>
</dbReference>
<evidence type="ECO:0000313" key="5">
    <source>
        <dbReference type="Proteomes" id="UP000321362"/>
    </source>
</evidence>
<dbReference type="InterPro" id="IPR050088">
    <property type="entry name" value="IspD/TarI_cytidylyltransf_bact"/>
</dbReference>
<evidence type="ECO:0000256" key="2">
    <source>
        <dbReference type="ARBA" id="ARBA00022695"/>
    </source>
</evidence>
<feature type="site" description="Transition state stabilizer" evidence="3">
    <location>
        <position position="28"/>
    </location>
</feature>
<keyword evidence="2 3" id="KW-0548">Nucleotidyltransferase</keyword>
<dbReference type="GO" id="GO:0050518">
    <property type="term" value="F:2-C-methyl-D-erythritol 4-phosphate cytidylyltransferase activity"/>
    <property type="evidence" value="ECO:0007669"/>
    <property type="project" value="UniProtKB-UniRule"/>
</dbReference>
<feature type="site" description="Positions MEP for the nucleophilic attack" evidence="3">
    <location>
        <position position="220"/>
    </location>
</feature>
<organism evidence="4 5">
    <name type="scientific">Mucilaginibacter ginsenosidivorax</name>
    <dbReference type="NCBI Taxonomy" id="862126"/>
    <lineage>
        <taxon>Bacteria</taxon>
        <taxon>Pseudomonadati</taxon>
        <taxon>Bacteroidota</taxon>
        <taxon>Sphingobacteriia</taxon>
        <taxon>Sphingobacteriales</taxon>
        <taxon>Sphingobacteriaceae</taxon>
        <taxon>Mucilaginibacter</taxon>
    </lineage>
</organism>
<comment type="similarity">
    <text evidence="3">Belongs to the IspD/TarI cytidylyltransferase family. IspD subfamily.</text>
</comment>
<dbReference type="GO" id="GO:0019288">
    <property type="term" value="P:isopentenyl diphosphate biosynthetic process, methylerythritol 4-phosphate pathway"/>
    <property type="evidence" value="ECO:0007669"/>
    <property type="project" value="UniProtKB-UniRule"/>
</dbReference>
<dbReference type="InterPro" id="IPR001228">
    <property type="entry name" value="IspD"/>
</dbReference>
<evidence type="ECO:0000256" key="1">
    <source>
        <dbReference type="ARBA" id="ARBA00022679"/>
    </source>
</evidence>
<dbReference type="OrthoDB" id="9806837at2"/>
<dbReference type="EMBL" id="CP042437">
    <property type="protein sequence ID" value="QEC74950.1"/>
    <property type="molecule type" value="Genomic_DNA"/>
</dbReference>
<dbReference type="PANTHER" id="PTHR32125:SF4">
    <property type="entry name" value="2-C-METHYL-D-ERYTHRITOL 4-PHOSPHATE CYTIDYLYLTRANSFERASE, CHLOROPLASTIC"/>
    <property type="match status" value="1"/>
</dbReference>
<dbReference type="Proteomes" id="UP000321362">
    <property type="component" value="Chromosome"/>
</dbReference>
<dbReference type="InterPro" id="IPR034683">
    <property type="entry name" value="IspD/TarI"/>
</dbReference>
<dbReference type="NCBIfam" id="NF001186">
    <property type="entry name" value="PRK00155.2-3"/>
    <property type="match status" value="1"/>
</dbReference>
<keyword evidence="3" id="KW-0414">Isoprene biosynthesis</keyword>
<dbReference type="Pfam" id="PF01128">
    <property type="entry name" value="IspD"/>
    <property type="match status" value="1"/>
</dbReference>
<dbReference type="KEGG" id="mgk:FSB76_02935"/>
<dbReference type="HAMAP" id="MF_00108">
    <property type="entry name" value="IspD"/>
    <property type="match status" value="1"/>
</dbReference>
<feature type="site" description="Transition state stabilizer" evidence="3">
    <location>
        <position position="35"/>
    </location>
</feature>